<dbReference type="PATRIC" id="fig|1036673.3.peg.7118"/>
<reference evidence="2 3" key="2">
    <citation type="journal article" date="2013" name="Genome Announc.">
        <title>Genome Sequence of Growth-Improving Paenibacillus mucilaginosus Strain KNP414.</title>
        <authorList>
            <person name="Lu J.J."/>
            <person name="Wang J.F."/>
            <person name="Hu X.F."/>
        </authorList>
    </citation>
    <scope>NUCLEOTIDE SEQUENCE [LARGE SCALE GENOMIC DNA]</scope>
    <source>
        <strain evidence="2 3">KNP414</strain>
    </source>
</reference>
<accession>F8FCM9</accession>
<feature type="transmembrane region" description="Helical" evidence="1">
    <location>
        <begin position="28"/>
        <end position="46"/>
    </location>
</feature>
<proteinExistence type="predicted"/>
<dbReference type="EMBL" id="CP002869">
    <property type="protein sequence ID" value="AEI46120.1"/>
    <property type="molecule type" value="Genomic_DNA"/>
</dbReference>
<evidence type="ECO:0000313" key="3">
    <source>
        <dbReference type="Proteomes" id="UP000006620"/>
    </source>
</evidence>
<dbReference type="RefSeq" id="WP_013921267.1">
    <property type="nucleotide sequence ID" value="NC_015690.1"/>
</dbReference>
<protein>
    <submittedName>
        <fullName evidence="2">Uncharacterized protein</fullName>
    </submittedName>
</protein>
<keyword evidence="1" id="KW-1133">Transmembrane helix</keyword>
<evidence type="ECO:0000256" key="1">
    <source>
        <dbReference type="SAM" id="Phobius"/>
    </source>
</evidence>
<feature type="transmembrane region" description="Helical" evidence="1">
    <location>
        <begin position="52"/>
        <end position="72"/>
    </location>
</feature>
<organism evidence="2 3">
    <name type="scientific">Paenibacillus mucilaginosus (strain KNP414)</name>
    <dbReference type="NCBI Taxonomy" id="1036673"/>
    <lineage>
        <taxon>Bacteria</taxon>
        <taxon>Bacillati</taxon>
        <taxon>Bacillota</taxon>
        <taxon>Bacilli</taxon>
        <taxon>Bacillales</taxon>
        <taxon>Paenibacillaceae</taxon>
        <taxon>Paenibacillus</taxon>
    </lineage>
</organism>
<dbReference type="HOGENOM" id="CLU_1531062_0_0_9"/>
<evidence type="ECO:0000313" key="2">
    <source>
        <dbReference type="EMBL" id="AEI46120.1"/>
    </source>
</evidence>
<dbReference type="Proteomes" id="UP000006620">
    <property type="component" value="Chromosome"/>
</dbReference>
<dbReference type="KEGG" id="pms:KNP414_07630"/>
<keyword evidence="1" id="KW-0472">Membrane</keyword>
<gene>
    <name evidence="2" type="ordered locus">KNP414_07630</name>
</gene>
<sequence length="174" mass="20620">MNNNRKAVSQNSTIYTYRLLQRIHYQPYYFYMYTAIGIAAAVYSLMHLSPLQFIAGVIGVPLAHFFLLLLLLHTKEKRAAKTWRWYAGWPWVGYAPSGYLSLSKLRRLHRQLFWVLLLLAGCLYPWLPVPLLVFLGSFHLYLLFPRLFLLWRFRKHKENGYVIINEKDTSCYAQ</sequence>
<reference evidence="3" key="1">
    <citation type="submission" date="2011-06" db="EMBL/GenBank/DDBJ databases">
        <title>Complete genome sequence of Paenibacillus mucilaginosus KNP414.</title>
        <authorList>
            <person name="Wang J."/>
            <person name="Hu S."/>
            <person name="Hu X."/>
            <person name="Zhang B."/>
            <person name="Dong D."/>
            <person name="Zhang S."/>
            <person name="Zhao K."/>
            <person name="Wu D."/>
        </authorList>
    </citation>
    <scope>NUCLEOTIDE SEQUENCE [LARGE SCALE GENOMIC DNA]</scope>
    <source>
        <strain evidence="3">KNP414</strain>
    </source>
</reference>
<keyword evidence="1" id="KW-0812">Transmembrane</keyword>
<dbReference type="AlphaFoldDB" id="F8FCM9"/>
<name>F8FCM9_PAEMK</name>
<feature type="transmembrane region" description="Helical" evidence="1">
    <location>
        <begin position="111"/>
        <end position="127"/>
    </location>
</feature>